<feature type="transmembrane region" description="Helical" evidence="10">
    <location>
        <begin position="151"/>
        <end position="170"/>
    </location>
</feature>
<keyword evidence="3 10" id="KW-0812">Transmembrane</keyword>
<keyword evidence="5 10" id="KW-1133">Transmembrane helix</keyword>
<dbReference type="GO" id="GO:0048038">
    <property type="term" value="F:quinone binding"/>
    <property type="evidence" value="ECO:0007669"/>
    <property type="project" value="UniProtKB-KW"/>
</dbReference>
<dbReference type="SUPFAM" id="SSF52833">
    <property type="entry name" value="Thioredoxin-like"/>
    <property type="match status" value="1"/>
</dbReference>
<accession>A0A3B1C311</accession>
<evidence type="ECO:0000256" key="9">
    <source>
        <dbReference type="ARBA" id="ARBA00023284"/>
    </source>
</evidence>
<feature type="transmembrane region" description="Helical" evidence="10">
    <location>
        <begin position="104"/>
        <end position="131"/>
    </location>
</feature>
<dbReference type="Pfam" id="PF07884">
    <property type="entry name" value="VKOR"/>
    <property type="match status" value="1"/>
</dbReference>
<dbReference type="InterPro" id="IPR038354">
    <property type="entry name" value="VKOR_sf"/>
</dbReference>
<feature type="transmembrane region" description="Helical" evidence="10">
    <location>
        <begin position="64"/>
        <end position="83"/>
    </location>
</feature>
<reference evidence="12" key="1">
    <citation type="submission" date="2018-06" db="EMBL/GenBank/DDBJ databases">
        <authorList>
            <person name="Zhirakovskaya E."/>
        </authorList>
    </citation>
    <scope>NUCLEOTIDE SEQUENCE</scope>
</reference>
<dbReference type="Pfam" id="PF13462">
    <property type="entry name" value="Thioredoxin_4"/>
    <property type="match status" value="1"/>
</dbReference>
<keyword evidence="4" id="KW-0874">Quinone</keyword>
<sequence length="341" mass="38051">MTDSASTAPAPVDFLTRAIYVSAAFGVVLTTTTELSHHYPIILQLCGGDLSGCADVASTPFAKIFGVSVAYWGLLSYVAFIAFMRYKPALTLPLVSAMLGAEFYFLWVMAAIIHIYCMFCLIQFGVVIILFTLTFAWHMGGTSFILPGRLWSAPIVSVVVFTALVTPVLISAKNGQLVTRQFVTYAGDPDSNIRVEVYSDYQCGFCKRLEPEIDKLMKNNPDIMLVFRDYVINSHKLSPVAVSYANGVAFTKGREEFLKTRREIFENQDHLYEYLEKHLGSIDFTDDLKSKVNGKVNADMKMAASLGIYSTPTMVIYRGDKMAQVIKGIVKYEKFSRFLKP</sequence>
<gene>
    <name evidence="12" type="ORF">MNBD_NITROSPINAE04-709</name>
</gene>
<evidence type="ECO:0000256" key="10">
    <source>
        <dbReference type="SAM" id="Phobius"/>
    </source>
</evidence>
<protein>
    <recommendedName>
        <fullName evidence="11">Vitamin K epoxide reductase domain-containing protein</fullName>
    </recommendedName>
</protein>
<evidence type="ECO:0000256" key="3">
    <source>
        <dbReference type="ARBA" id="ARBA00022692"/>
    </source>
</evidence>
<organism evidence="12">
    <name type="scientific">hydrothermal vent metagenome</name>
    <dbReference type="NCBI Taxonomy" id="652676"/>
    <lineage>
        <taxon>unclassified sequences</taxon>
        <taxon>metagenomes</taxon>
        <taxon>ecological metagenomes</taxon>
    </lineage>
</organism>
<dbReference type="InterPro" id="IPR036249">
    <property type="entry name" value="Thioredoxin-like_sf"/>
</dbReference>
<dbReference type="InterPro" id="IPR012336">
    <property type="entry name" value="Thioredoxin-like_fold"/>
</dbReference>
<dbReference type="Gene3D" id="3.40.30.10">
    <property type="entry name" value="Glutaredoxin"/>
    <property type="match status" value="1"/>
</dbReference>
<evidence type="ECO:0000256" key="8">
    <source>
        <dbReference type="ARBA" id="ARBA00023157"/>
    </source>
</evidence>
<name>A0A3B1C311_9ZZZZ</name>
<keyword evidence="6" id="KW-0560">Oxidoreductase</keyword>
<evidence type="ECO:0000256" key="1">
    <source>
        <dbReference type="ARBA" id="ARBA00004141"/>
    </source>
</evidence>
<dbReference type="InterPro" id="IPR012932">
    <property type="entry name" value="VKOR"/>
</dbReference>
<evidence type="ECO:0000256" key="6">
    <source>
        <dbReference type="ARBA" id="ARBA00023002"/>
    </source>
</evidence>
<evidence type="ECO:0000259" key="11">
    <source>
        <dbReference type="SMART" id="SM00756"/>
    </source>
</evidence>
<evidence type="ECO:0000256" key="4">
    <source>
        <dbReference type="ARBA" id="ARBA00022719"/>
    </source>
</evidence>
<comment type="subcellular location">
    <subcellularLocation>
        <location evidence="1">Membrane</location>
        <topology evidence="1">Multi-pass membrane protein</topology>
    </subcellularLocation>
</comment>
<evidence type="ECO:0000256" key="7">
    <source>
        <dbReference type="ARBA" id="ARBA00023136"/>
    </source>
</evidence>
<dbReference type="SMART" id="SM00756">
    <property type="entry name" value="VKc"/>
    <property type="match status" value="1"/>
</dbReference>
<evidence type="ECO:0000313" key="12">
    <source>
        <dbReference type="EMBL" id="VAX24569.1"/>
    </source>
</evidence>
<dbReference type="GO" id="GO:0016491">
    <property type="term" value="F:oxidoreductase activity"/>
    <property type="evidence" value="ECO:0007669"/>
    <property type="project" value="UniProtKB-KW"/>
</dbReference>
<keyword evidence="7 10" id="KW-0472">Membrane</keyword>
<dbReference type="Gene3D" id="1.20.1440.130">
    <property type="entry name" value="VKOR domain"/>
    <property type="match status" value="1"/>
</dbReference>
<comment type="similarity">
    <text evidence="2">Belongs to the VKOR family.</text>
</comment>
<feature type="domain" description="Vitamin K epoxide reductase" evidence="11">
    <location>
        <begin position="13"/>
        <end position="138"/>
    </location>
</feature>
<evidence type="ECO:0000256" key="2">
    <source>
        <dbReference type="ARBA" id="ARBA00006214"/>
    </source>
</evidence>
<dbReference type="EMBL" id="UOGA01000275">
    <property type="protein sequence ID" value="VAX24569.1"/>
    <property type="molecule type" value="Genomic_DNA"/>
</dbReference>
<keyword evidence="9" id="KW-0676">Redox-active center</keyword>
<keyword evidence="8" id="KW-1015">Disulfide bond</keyword>
<dbReference type="AlphaFoldDB" id="A0A3B1C311"/>
<evidence type="ECO:0000256" key="5">
    <source>
        <dbReference type="ARBA" id="ARBA00022989"/>
    </source>
</evidence>
<proteinExistence type="inferred from homology"/>
<dbReference type="GO" id="GO:0016020">
    <property type="term" value="C:membrane"/>
    <property type="evidence" value="ECO:0007669"/>
    <property type="project" value="UniProtKB-SubCell"/>
</dbReference>